<evidence type="ECO:0000313" key="2">
    <source>
        <dbReference type="EMBL" id="KAF7335205.1"/>
    </source>
</evidence>
<dbReference type="OrthoDB" id="3053126at2759"/>
<reference evidence="2" key="1">
    <citation type="submission" date="2020-05" db="EMBL/GenBank/DDBJ databases">
        <title>Mycena genomes resolve the evolution of fungal bioluminescence.</title>
        <authorList>
            <person name="Tsai I.J."/>
        </authorList>
    </citation>
    <scope>NUCLEOTIDE SEQUENCE</scope>
    <source>
        <strain evidence="2">160909Yilan</strain>
    </source>
</reference>
<sequence>MAACKPIEYPAFEPPLSTDLMSRVALTGTTHNEGEAVHLRVMRGECGDDSFSLFESDDACAHPPLPPPTSTRPRPPPGGAQTSASTSSRTRACCSARAPLLRRSMSPMTTGGRVVPGNAKGKEANNEGEEDGEEG</sequence>
<dbReference type="EMBL" id="JACAZH010000042">
    <property type="protein sequence ID" value="KAF7335205.1"/>
    <property type="molecule type" value="Genomic_DNA"/>
</dbReference>
<evidence type="ECO:0000256" key="1">
    <source>
        <dbReference type="SAM" id="MobiDB-lite"/>
    </source>
</evidence>
<organism evidence="2 3">
    <name type="scientific">Mycena sanguinolenta</name>
    <dbReference type="NCBI Taxonomy" id="230812"/>
    <lineage>
        <taxon>Eukaryota</taxon>
        <taxon>Fungi</taxon>
        <taxon>Dikarya</taxon>
        <taxon>Basidiomycota</taxon>
        <taxon>Agaricomycotina</taxon>
        <taxon>Agaricomycetes</taxon>
        <taxon>Agaricomycetidae</taxon>
        <taxon>Agaricales</taxon>
        <taxon>Marasmiineae</taxon>
        <taxon>Mycenaceae</taxon>
        <taxon>Mycena</taxon>
    </lineage>
</organism>
<dbReference type="Proteomes" id="UP000623467">
    <property type="component" value="Unassembled WGS sequence"/>
</dbReference>
<keyword evidence="2" id="KW-0830">Ubiquinone</keyword>
<proteinExistence type="predicted"/>
<feature type="region of interest" description="Disordered" evidence="1">
    <location>
        <begin position="52"/>
        <end position="135"/>
    </location>
</feature>
<feature type="compositionally biased region" description="Low complexity" evidence="1">
    <location>
        <begin position="82"/>
        <end position="98"/>
    </location>
</feature>
<accession>A0A8H6X628</accession>
<comment type="caution">
    <text evidence="2">The sequence shown here is derived from an EMBL/GenBank/DDBJ whole genome shotgun (WGS) entry which is preliminary data.</text>
</comment>
<gene>
    <name evidence="2" type="ORF">MSAN_02353800</name>
</gene>
<protein>
    <submittedName>
        <fullName evidence="2">Electron transfer flavoprotein-ubiquinone oxidoreductase</fullName>
    </submittedName>
</protein>
<keyword evidence="3" id="KW-1185">Reference proteome</keyword>
<evidence type="ECO:0000313" key="3">
    <source>
        <dbReference type="Proteomes" id="UP000623467"/>
    </source>
</evidence>
<name>A0A8H6X628_9AGAR</name>
<feature type="compositionally biased region" description="Acidic residues" evidence="1">
    <location>
        <begin position="126"/>
        <end position="135"/>
    </location>
</feature>
<feature type="compositionally biased region" description="Pro residues" evidence="1">
    <location>
        <begin position="63"/>
        <end position="78"/>
    </location>
</feature>
<dbReference type="AlphaFoldDB" id="A0A8H6X628"/>